<comment type="subcellular location">
    <subcellularLocation>
        <location evidence="1">Membrane</location>
        <topology evidence="1">Multi-pass membrane protein</topology>
    </subcellularLocation>
</comment>
<dbReference type="PANTHER" id="PTHR31064">
    <property type="entry name" value="POTASSIUM TRANSPORT PROTEIN DDB_G0292412-RELATED"/>
    <property type="match status" value="1"/>
</dbReference>
<feature type="transmembrane region" description="Helical" evidence="8">
    <location>
        <begin position="290"/>
        <end position="312"/>
    </location>
</feature>
<keyword evidence="3 8" id="KW-0812">Transmembrane</keyword>
<evidence type="ECO:0000256" key="4">
    <source>
        <dbReference type="ARBA" id="ARBA00022989"/>
    </source>
</evidence>
<keyword evidence="10" id="KW-1185">Reference proteome</keyword>
<evidence type="ECO:0000256" key="6">
    <source>
        <dbReference type="ARBA" id="ARBA00023136"/>
    </source>
</evidence>
<evidence type="ECO:0000256" key="7">
    <source>
        <dbReference type="SAM" id="MobiDB-lite"/>
    </source>
</evidence>
<evidence type="ECO:0000256" key="3">
    <source>
        <dbReference type="ARBA" id="ARBA00022692"/>
    </source>
</evidence>
<dbReference type="RefSeq" id="XP_028878790.1">
    <property type="nucleotide sequence ID" value="XM_029029993.1"/>
</dbReference>
<dbReference type="STRING" id="67003.A0A1X0NIY1"/>
<feature type="transmembrane region" description="Helical" evidence="8">
    <location>
        <begin position="406"/>
        <end position="425"/>
    </location>
</feature>
<evidence type="ECO:0000256" key="1">
    <source>
        <dbReference type="ARBA" id="ARBA00004141"/>
    </source>
</evidence>
<keyword evidence="4 8" id="KW-1133">Transmembrane helix</keyword>
<dbReference type="GO" id="GO:0030001">
    <property type="term" value="P:metal ion transport"/>
    <property type="evidence" value="ECO:0007669"/>
    <property type="project" value="UniProtKB-ARBA"/>
</dbReference>
<feature type="transmembrane region" description="Helical" evidence="8">
    <location>
        <begin position="225"/>
        <end position="253"/>
    </location>
</feature>
<dbReference type="GO" id="GO:0005886">
    <property type="term" value="C:plasma membrane"/>
    <property type="evidence" value="ECO:0007669"/>
    <property type="project" value="TreeGrafter"/>
</dbReference>
<dbReference type="VEuPathDB" id="TriTrypDB:TM35_000421820"/>
<gene>
    <name evidence="9" type="ORF">TM35_000421820</name>
</gene>
<keyword evidence="5" id="KW-0406">Ion transport</keyword>
<evidence type="ECO:0000313" key="10">
    <source>
        <dbReference type="Proteomes" id="UP000192257"/>
    </source>
</evidence>
<evidence type="ECO:0000256" key="2">
    <source>
        <dbReference type="ARBA" id="ARBA00022448"/>
    </source>
</evidence>
<organism evidence="9 10">
    <name type="scientific">Trypanosoma theileri</name>
    <dbReference type="NCBI Taxonomy" id="67003"/>
    <lineage>
        <taxon>Eukaryota</taxon>
        <taxon>Discoba</taxon>
        <taxon>Euglenozoa</taxon>
        <taxon>Kinetoplastea</taxon>
        <taxon>Metakinetoplastina</taxon>
        <taxon>Trypanosomatida</taxon>
        <taxon>Trypanosomatidae</taxon>
        <taxon>Trypanosoma</taxon>
    </lineage>
</organism>
<dbReference type="PANTHER" id="PTHR31064:SF30">
    <property type="entry name" value="HIGH-AFFINITY POTASSIUM TRANSPORT PROTEIN-RELATED"/>
    <property type="match status" value="1"/>
</dbReference>
<feature type="transmembrane region" description="Helical" evidence="8">
    <location>
        <begin position="109"/>
        <end position="132"/>
    </location>
</feature>
<comment type="caution">
    <text evidence="9">The sequence shown here is derived from an EMBL/GenBank/DDBJ whole genome shotgun (WGS) entry which is preliminary data.</text>
</comment>
<evidence type="ECO:0000256" key="5">
    <source>
        <dbReference type="ARBA" id="ARBA00023065"/>
    </source>
</evidence>
<dbReference type="EMBL" id="NBCO01000042">
    <property type="protein sequence ID" value="ORC84724.1"/>
    <property type="molecule type" value="Genomic_DNA"/>
</dbReference>
<feature type="transmembrane region" description="Helical" evidence="8">
    <location>
        <begin position="506"/>
        <end position="523"/>
    </location>
</feature>
<feature type="transmembrane region" description="Helical" evidence="8">
    <location>
        <begin position="564"/>
        <end position="584"/>
    </location>
</feature>
<feature type="transmembrane region" description="Helical" evidence="8">
    <location>
        <begin position="172"/>
        <end position="193"/>
    </location>
</feature>
<protein>
    <submittedName>
        <fullName evidence="9">Transporter</fullName>
    </submittedName>
</protein>
<dbReference type="GO" id="GO:0008324">
    <property type="term" value="F:monoatomic cation transmembrane transporter activity"/>
    <property type="evidence" value="ECO:0007669"/>
    <property type="project" value="InterPro"/>
</dbReference>
<dbReference type="InterPro" id="IPR051143">
    <property type="entry name" value="TrkH_K-transport"/>
</dbReference>
<dbReference type="Proteomes" id="UP000192257">
    <property type="component" value="Unassembled WGS sequence"/>
</dbReference>
<evidence type="ECO:0000313" key="9">
    <source>
        <dbReference type="EMBL" id="ORC84724.1"/>
    </source>
</evidence>
<evidence type="ECO:0000256" key="8">
    <source>
        <dbReference type="SAM" id="Phobius"/>
    </source>
</evidence>
<name>A0A1X0NIY1_9TRYP</name>
<dbReference type="GeneID" id="39989773"/>
<feature type="transmembrane region" description="Helical" evidence="8">
    <location>
        <begin position="467"/>
        <end position="485"/>
    </location>
</feature>
<feature type="region of interest" description="Disordered" evidence="7">
    <location>
        <begin position="635"/>
        <end position="656"/>
    </location>
</feature>
<dbReference type="InterPro" id="IPR003445">
    <property type="entry name" value="Cat_transpt"/>
</dbReference>
<sequence>MNGMDRRVRFSFPDSNGREVVNTLLGEVEEEDDMYAAHEGSSGYSSRVLQDNFVERDNYLDNEESNTIDFNDTGGTRSSQLFESVSPIILPLTPEQDSLAKRLNFLKKWYLLTHVAYILLLALCGSLLLYLMEKDLDYVDAFFIAMSSVCCCGLQTVDVAGWKLGSNLLRHFLMIGGGIVFTSAHQPLLRLWMLSKIWRVFDRDPNDSIGQRALRASKRMYAERLWYTSLICAFTPLFYFFLVNATLMFFLAIFNQSHLSPLEVFEMIIASFHSSIFLSMEQYAKDPAVVLLVTMGCALGFTLFPVVLRGFFHLEWFMFHLLRKLYIRFRRPQIRNHQNSVFLLISEDSPLLANAPIHQVENIFRDSDMKGDVVNLNVWDRGFRDILASKQPVSFHAFLFIRSETVYLGVAWFFITLVQALPFWLQQWSGNGLLAPFSTPYKIFLSLCQAAVVRFAAASFVPCLKYSNAHIAITILCMFLPALPISTDRTYRKWKQMFRTSVVRLLTSRLFWLFSAMLSIIFAEENWLVVELNDTPFDIMTRSLFEVISAFSGCGLSLSLSGSAVSFVGSLSIFSKLVVAAVILGGRHRTVDLGIDLGFAVLQADGQQKQQSADTRSPPTILSTHTTDTCNVLKEPYRGSSEGSIHLERVGSVQSR</sequence>
<accession>A0A1X0NIY1</accession>
<dbReference type="OrthoDB" id="9999863at2759"/>
<dbReference type="AlphaFoldDB" id="A0A1X0NIY1"/>
<dbReference type="Pfam" id="PF02386">
    <property type="entry name" value="TrkH"/>
    <property type="match status" value="1"/>
</dbReference>
<keyword evidence="6 8" id="KW-0472">Membrane</keyword>
<reference evidence="9 10" key="1">
    <citation type="submission" date="2017-03" db="EMBL/GenBank/DDBJ databases">
        <title>An alternative strategy for trypanosome survival in the mammalian bloodstream revealed through genome and transcriptome analysis of the ubiquitous bovine parasite Trypanosoma (Megatrypanum) theileri.</title>
        <authorList>
            <person name="Kelly S."/>
            <person name="Ivens A."/>
            <person name="Mott A."/>
            <person name="O'Neill E."/>
            <person name="Emms D."/>
            <person name="Macleod O."/>
            <person name="Voorheis P."/>
            <person name="Matthews J."/>
            <person name="Matthews K."/>
            <person name="Carrington M."/>
        </authorList>
    </citation>
    <scope>NUCLEOTIDE SEQUENCE [LARGE SCALE GENOMIC DNA]</scope>
    <source>
        <strain evidence="9">Edinburgh</strain>
    </source>
</reference>
<proteinExistence type="predicted"/>
<keyword evidence="2" id="KW-0813">Transport</keyword>